<dbReference type="InterPro" id="IPR009492">
    <property type="entry name" value="TniQ"/>
</dbReference>
<dbReference type="AlphaFoldDB" id="A0A3R7SCI6"/>
<keyword evidence="3" id="KW-1185">Reference proteome</keyword>
<dbReference type="OrthoDB" id="7595282at2"/>
<gene>
    <name evidence="2" type="ORF">A7A09_014260</name>
</gene>
<name>A0A3R7SCI6_9RHOB</name>
<sequence>MTRLRLTVSPYEGETSLSIISRLARRNGASFVQDFCSDMGVNWRDAANGDTTEIQSLARLSGLPSHMLKDRSVTRMHDAGYMLNGQFLTSKSLGRRELRVCPRCLCENDRQGGEFARHGRLEWLVSSYRTCHIHRTPMLTLPDANYPRCHHDFIQRVRDHWRTILRAEQELVSQSGRSQFEAYIASRVRGDERNDPCDDLDLDLMCRLSDELGVVLEFGASAYPSKLTSDEMGQAAEAGFLALSGGPDKLYSAFQAIRAASTSTVPGFQADFGVLARRIERIDHSSSRYAGFIDQLTDFAFTHYPYAKGDILFGRECSERRVHNLASAAETHGLNYSRMWRIAVGLGLGTTEQAERIQFSAVENDRTIAEYAACLSPKRAAERLGIRGEMLNRLVNADLIAPRFDLTGLVPVYHPEDLSHLTSFPAMQAELVEALPDGYASLTTIGVHAKCRFEEVMRLALDGKLKSLCRMQEHPTLDGLYVSLDDLRDQLEEPAPSGFTRKEAKRLLGVNSSTIAWLVRQELLPSTTVRHHRHRRPVTLISQQGLVGFLKKYATLGMMASAAHTQAKHVAAKLARARIYPLDLDNHLSKIYVRTPKLEKLFDPGWLPSLVAG</sequence>
<dbReference type="Proteomes" id="UP000238137">
    <property type="component" value="Unassembled WGS sequence"/>
</dbReference>
<proteinExistence type="predicted"/>
<evidence type="ECO:0000313" key="2">
    <source>
        <dbReference type="EMBL" id="RNF34054.1"/>
    </source>
</evidence>
<dbReference type="RefSeq" id="WP_106692017.1">
    <property type="nucleotide sequence ID" value="NZ_PXNQ02000008.1"/>
</dbReference>
<accession>A0A3R7SCI6</accession>
<evidence type="ECO:0000313" key="3">
    <source>
        <dbReference type="Proteomes" id="UP000238137"/>
    </source>
</evidence>
<protein>
    <recommendedName>
        <fullName evidence="1">TniQ domain-containing protein</fullName>
    </recommendedName>
</protein>
<reference evidence="2" key="1">
    <citation type="submission" date="2018-05" db="EMBL/GenBank/DDBJ databases">
        <title>Reclassification of Methylarcula marina and Methylarcula terricola as Paracoccus methylarcula sp.nov., comb.nov. and Paracoccus terricola comb.nov.</title>
        <authorList>
            <person name="Shmareva M.N."/>
            <person name="Doronina N.V."/>
            <person name="Vasilenko O.V."/>
            <person name="Tarlachkov S.V."/>
            <person name="Trotsenko Y.A."/>
        </authorList>
    </citation>
    <scope>NUCLEOTIDE SEQUENCE [LARGE SCALE GENOMIC DNA]</scope>
    <source>
        <strain evidence="2">VKM B-2159</strain>
    </source>
</reference>
<organism evidence="2 3">
    <name type="scientific">Paracoccus methylarcula</name>
    <dbReference type="NCBI Taxonomy" id="72022"/>
    <lineage>
        <taxon>Bacteria</taxon>
        <taxon>Pseudomonadati</taxon>
        <taxon>Pseudomonadota</taxon>
        <taxon>Alphaproteobacteria</taxon>
        <taxon>Rhodobacterales</taxon>
        <taxon>Paracoccaceae</taxon>
        <taxon>Paracoccus</taxon>
    </lineage>
</organism>
<feature type="domain" description="TniQ" evidence="1">
    <location>
        <begin position="6"/>
        <end position="137"/>
    </location>
</feature>
<evidence type="ECO:0000259" key="1">
    <source>
        <dbReference type="Pfam" id="PF06527"/>
    </source>
</evidence>
<dbReference type="EMBL" id="PXNQ02000008">
    <property type="protein sequence ID" value="RNF34054.1"/>
    <property type="molecule type" value="Genomic_DNA"/>
</dbReference>
<comment type="caution">
    <text evidence="2">The sequence shown here is derived from an EMBL/GenBank/DDBJ whole genome shotgun (WGS) entry which is preliminary data.</text>
</comment>
<dbReference type="Pfam" id="PF06527">
    <property type="entry name" value="TniQ"/>
    <property type="match status" value="1"/>
</dbReference>